<evidence type="ECO:0000256" key="8">
    <source>
        <dbReference type="SAM" id="MobiDB-lite"/>
    </source>
</evidence>
<feature type="compositionally biased region" description="Basic residues" evidence="8">
    <location>
        <begin position="1"/>
        <end position="13"/>
    </location>
</feature>
<dbReference type="PANTHER" id="PTHR48050:SF26">
    <property type="entry name" value="STEROL 3-BETA-GLUCOSYLTRANSFERASE"/>
    <property type="match status" value="1"/>
</dbReference>
<dbReference type="PANTHER" id="PTHR48050">
    <property type="entry name" value="STEROL 3-BETA-GLUCOSYLTRANSFERASE"/>
    <property type="match status" value="1"/>
</dbReference>
<evidence type="ECO:0000256" key="7">
    <source>
        <dbReference type="ARBA" id="ARBA00049453"/>
    </source>
</evidence>
<reference evidence="11 12" key="1">
    <citation type="submission" date="2019-02" db="EMBL/GenBank/DDBJ databases">
        <title>Genome sequencing of the rare red list fungi Hericium alpestre (H. flagellum).</title>
        <authorList>
            <person name="Buettner E."/>
            <person name="Kellner H."/>
        </authorList>
    </citation>
    <scope>NUCLEOTIDE SEQUENCE [LARGE SCALE GENOMIC DNA]</scope>
    <source>
        <strain evidence="11 12">DSM 108284</strain>
    </source>
</reference>
<proteinExistence type="inferred from homology"/>
<evidence type="ECO:0000259" key="10">
    <source>
        <dbReference type="Pfam" id="PF06722"/>
    </source>
</evidence>
<keyword evidence="12" id="KW-1185">Reference proteome</keyword>
<evidence type="ECO:0000256" key="3">
    <source>
        <dbReference type="ARBA" id="ARBA00022676"/>
    </source>
</evidence>
<comment type="catalytic activity">
    <reaction evidence="7">
        <text>a sterol + UDP-alpha-D-glucose = a sterol 3-beta-D-glucoside + UDP + H(+)</text>
        <dbReference type="Rhea" id="RHEA:22724"/>
        <dbReference type="ChEBI" id="CHEBI:15378"/>
        <dbReference type="ChEBI" id="CHEBI:15889"/>
        <dbReference type="ChEBI" id="CHEBI:37424"/>
        <dbReference type="ChEBI" id="CHEBI:58223"/>
        <dbReference type="ChEBI" id="CHEBI:58885"/>
        <dbReference type="EC" id="2.4.1.173"/>
    </reaction>
    <physiologicalReaction direction="left-to-right" evidence="7">
        <dbReference type="Rhea" id="RHEA:22725"/>
    </physiologicalReaction>
</comment>
<organism evidence="11 12">
    <name type="scientific">Hericium alpestre</name>
    <dbReference type="NCBI Taxonomy" id="135208"/>
    <lineage>
        <taxon>Eukaryota</taxon>
        <taxon>Fungi</taxon>
        <taxon>Dikarya</taxon>
        <taxon>Basidiomycota</taxon>
        <taxon>Agaricomycotina</taxon>
        <taxon>Agaricomycetes</taxon>
        <taxon>Russulales</taxon>
        <taxon>Hericiaceae</taxon>
        <taxon>Hericium</taxon>
    </lineage>
</organism>
<dbReference type="InterPro" id="IPR010610">
    <property type="entry name" value="EryCIII-like_C"/>
</dbReference>
<evidence type="ECO:0000256" key="6">
    <source>
        <dbReference type="ARBA" id="ARBA00047886"/>
    </source>
</evidence>
<feature type="domain" description="Glycosyltransferase family 28 N-terminal" evidence="9">
    <location>
        <begin position="51"/>
        <end position="154"/>
    </location>
</feature>
<evidence type="ECO:0000256" key="4">
    <source>
        <dbReference type="ARBA" id="ARBA00022679"/>
    </source>
</evidence>
<dbReference type="GO" id="GO:0016906">
    <property type="term" value="F:sterol 3-beta-glucosyltransferase activity"/>
    <property type="evidence" value="ECO:0007669"/>
    <property type="project" value="UniProtKB-EC"/>
</dbReference>
<comment type="caution">
    <text evidence="11">The sequence shown here is derived from an EMBL/GenBank/DDBJ whole genome shotgun (WGS) entry which is preliminary data.</text>
</comment>
<dbReference type="EC" id="2.4.1.173" evidence="2"/>
<dbReference type="Gene3D" id="3.40.50.2000">
    <property type="entry name" value="Glycogen Phosphorylase B"/>
    <property type="match status" value="2"/>
</dbReference>
<dbReference type="FunFam" id="3.40.50.2000:FF:000009">
    <property type="entry name" value="Sterol 3-beta-glucosyltransferase UGT80A2"/>
    <property type="match status" value="1"/>
</dbReference>
<feature type="region of interest" description="Disordered" evidence="8">
    <location>
        <begin position="1"/>
        <end position="22"/>
    </location>
</feature>
<dbReference type="EMBL" id="SFCI01000007">
    <property type="protein sequence ID" value="TFY83846.1"/>
    <property type="molecule type" value="Genomic_DNA"/>
</dbReference>
<dbReference type="GO" id="GO:0005975">
    <property type="term" value="P:carbohydrate metabolic process"/>
    <property type="evidence" value="ECO:0007669"/>
    <property type="project" value="InterPro"/>
</dbReference>
<protein>
    <recommendedName>
        <fullName evidence="2">sterol 3beta-glucosyltransferase</fullName>
        <ecNumber evidence="2">2.4.1.173</ecNumber>
    </recommendedName>
    <alternativeName>
        <fullName evidence="5">Autophagy-related protein 26</fullName>
    </alternativeName>
</protein>
<dbReference type="Proteomes" id="UP000298061">
    <property type="component" value="Unassembled WGS sequence"/>
</dbReference>
<keyword evidence="3" id="KW-0328">Glycosyltransferase</keyword>
<dbReference type="GO" id="GO:0016125">
    <property type="term" value="P:sterol metabolic process"/>
    <property type="evidence" value="ECO:0007669"/>
    <property type="project" value="TreeGrafter"/>
</dbReference>
<evidence type="ECO:0000313" key="11">
    <source>
        <dbReference type="EMBL" id="TFY83846.1"/>
    </source>
</evidence>
<sequence>TDQHGQRARRHDARAHGEHDAVKAGRAQHVAAIRAQIVHAQGDQPPRGPHPYIALGLGLMAQGHTVTIVTHEEYKEWVVRFGIGHRTAGGDPGALMKLSVENKMFTPQFFREGITHFRSWFDDLLQDAWKQTQDADVLLESPSAMAGVHIAEALRKCSVDLPCALSLNFFIGIPYFRTFTMPWSKTHDFPHAFLSPPVDSPTFNIASYVLFDNVMWAATSGQINRWRKSVLQIGVTDMGHLAQSKIPFIYNFSQAVVPRPLDWDDATTISGYWFLDNPDQDWKAPQSLLDWMDKARKDQKPIVYIGFGSIVVPDPTRVTKNIIQGVLKSEWAFGFSGKFLADVGGAGGVRAIISKGWSSRMEKASDEELITFPEETYSLDKVPHDWLFPQIDAVLHHGGAGTTGASLRAGLPTLIRPWFGDQFFWASRVQKLGAGLKVSSLRVNELSEALTRATTDRIMKEKAAVVGERIRRETGVQNAIQAIYTYMPRAARDRTTIE</sequence>
<evidence type="ECO:0000256" key="2">
    <source>
        <dbReference type="ARBA" id="ARBA00012650"/>
    </source>
</evidence>
<dbReference type="Pfam" id="PF03033">
    <property type="entry name" value="Glyco_transf_28"/>
    <property type="match status" value="1"/>
</dbReference>
<comment type="similarity">
    <text evidence="1">Belongs to the glycosyltransferase 28 family.</text>
</comment>
<evidence type="ECO:0000256" key="1">
    <source>
        <dbReference type="ARBA" id="ARBA00006962"/>
    </source>
</evidence>
<dbReference type="AlphaFoldDB" id="A0A4Z0A9R2"/>
<dbReference type="Pfam" id="PF06722">
    <property type="entry name" value="EryCIII-like_C"/>
    <property type="match status" value="1"/>
</dbReference>
<dbReference type="InterPro" id="IPR002213">
    <property type="entry name" value="UDP_glucos_trans"/>
</dbReference>
<evidence type="ECO:0000313" key="12">
    <source>
        <dbReference type="Proteomes" id="UP000298061"/>
    </source>
</evidence>
<accession>A0A4Z0A9R2</accession>
<gene>
    <name evidence="11" type="ORF">EWM64_g158</name>
</gene>
<evidence type="ECO:0000259" key="9">
    <source>
        <dbReference type="Pfam" id="PF03033"/>
    </source>
</evidence>
<dbReference type="FunFam" id="3.40.50.2000:FF:000029">
    <property type="entry name" value="Sterol 3-beta-glucosyltransferase"/>
    <property type="match status" value="1"/>
</dbReference>
<dbReference type="SUPFAM" id="SSF53756">
    <property type="entry name" value="UDP-Glycosyltransferase/glycogen phosphorylase"/>
    <property type="match status" value="1"/>
</dbReference>
<name>A0A4Z0A9R2_9AGAM</name>
<feature type="non-terminal residue" evidence="11">
    <location>
        <position position="1"/>
    </location>
</feature>
<dbReference type="CDD" id="cd03784">
    <property type="entry name" value="GT1_Gtf-like"/>
    <property type="match status" value="1"/>
</dbReference>
<dbReference type="InterPro" id="IPR004276">
    <property type="entry name" value="GlycoTrans_28_N"/>
</dbReference>
<dbReference type="InterPro" id="IPR050426">
    <property type="entry name" value="Glycosyltransferase_28"/>
</dbReference>
<dbReference type="OrthoDB" id="3206488at2759"/>
<feature type="domain" description="Erythromycin biosynthesis protein CIII-like C-terminal" evidence="10">
    <location>
        <begin position="363"/>
        <end position="467"/>
    </location>
</feature>
<evidence type="ECO:0000256" key="5">
    <source>
        <dbReference type="ARBA" id="ARBA00029843"/>
    </source>
</evidence>
<dbReference type="STRING" id="135208.A0A4Z0A9R2"/>
<comment type="catalytic activity">
    <reaction evidence="6">
        <text>ergosterol + UDP-alpha-D-glucose = ergosteryl 3-beta-D-glucoside + UDP + H(+)</text>
        <dbReference type="Rhea" id="RHEA:61836"/>
        <dbReference type="ChEBI" id="CHEBI:15378"/>
        <dbReference type="ChEBI" id="CHEBI:16933"/>
        <dbReference type="ChEBI" id="CHEBI:52973"/>
        <dbReference type="ChEBI" id="CHEBI:58223"/>
        <dbReference type="ChEBI" id="CHEBI:58885"/>
    </reaction>
    <physiologicalReaction direction="left-to-right" evidence="6">
        <dbReference type="Rhea" id="RHEA:61837"/>
    </physiologicalReaction>
</comment>
<keyword evidence="4" id="KW-0808">Transferase</keyword>